<feature type="compositionally biased region" description="Basic and acidic residues" evidence="1">
    <location>
        <begin position="30"/>
        <end position="43"/>
    </location>
</feature>
<proteinExistence type="predicted"/>
<gene>
    <name evidence="2" type="ORF">CCMP2556_LOCUS21526</name>
</gene>
<accession>A0ABP0LNZ9</accession>
<feature type="compositionally biased region" description="Gly residues" evidence="1">
    <location>
        <begin position="195"/>
        <end position="206"/>
    </location>
</feature>
<organism evidence="2 3">
    <name type="scientific">Durusdinium trenchii</name>
    <dbReference type="NCBI Taxonomy" id="1381693"/>
    <lineage>
        <taxon>Eukaryota</taxon>
        <taxon>Sar</taxon>
        <taxon>Alveolata</taxon>
        <taxon>Dinophyceae</taxon>
        <taxon>Suessiales</taxon>
        <taxon>Symbiodiniaceae</taxon>
        <taxon>Durusdinium</taxon>
    </lineage>
</organism>
<evidence type="ECO:0000256" key="1">
    <source>
        <dbReference type="SAM" id="MobiDB-lite"/>
    </source>
</evidence>
<keyword evidence="3" id="KW-1185">Reference proteome</keyword>
<evidence type="ECO:0000313" key="2">
    <source>
        <dbReference type="EMBL" id="CAK9039789.1"/>
    </source>
</evidence>
<comment type="caution">
    <text evidence="2">The sequence shown here is derived from an EMBL/GenBank/DDBJ whole genome shotgun (WGS) entry which is preliminary data.</text>
</comment>
<feature type="region of interest" description="Disordered" evidence="1">
    <location>
        <begin position="1"/>
        <end position="65"/>
    </location>
</feature>
<dbReference type="Proteomes" id="UP001642484">
    <property type="component" value="Unassembled WGS sequence"/>
</dbReference>
<reference evidence="2 3" key="1">
    <citation type="submission" date="2024-02" db="EMBL/GenBank/DDBJ databases">
        <authorList>
            <person name="Chen Y."/>
            <person name="Shah S."/>
            <person name="Dougan E. K."/>
            <person name="Thang M."/>
            <person name="Chan C."/>
        </authorList>
    </citation>
    <scope>NUCLEOTIDE SEQUENCE [LARGE SCALE GENOMIC DNA]</scope>
</reference>
<protein>
    <submittedName>
        <fullName evidence="2">Uncharacterized protein</fullName>
    </submittedName>
</protein>
<feature type="region of interest" description="Disordered" evidence="1">
    <location>
        <begin position="185"/>
        <end position="220"/>
    </location>
</feature>
<evidence type="ECO:0000313" key="3">
    <source>
        <dbReference type="Proteomes" id="UP001642484"/>
    </source>
</evidence>
<name>A0ABP0LNZ9_9DINO</name>
<dbReference type="EMBL" id="CAXAMN010013058">
    <property type="protein sequence ID" value="CAK9039789.1"/>
    <property type="molecule type" value="Genomic_DNA"/>
</dbReference>
<sequence length="322" mass="33654">MAASWATAKVADAAGGREAGVRLESGPSRRCHELGRADGRAQGDESPLARRQVAAPDVGSEFRDPWRRAPASTAVYPRLSEVGGNPGQAFNIGGHQVKGCTGASRLGDDVQVIQVGREDIAWGQVGSGGFQCGALPEGKEGRRKRVSLFTAFGLADVVARARVIPPKCWCVHRRKAEREIERNDDGRGVELRGNSQGGGGAVGAGSGLERELEGPGSGVENRGMEACESARDKAAQHIPCGDAVDPAVGLRERCLIVKKDFVVPGGGAREACGRAALAGAEGVGEVDAREQILRAASKKKSHCKNVSPSVHPVFAVMDANLK</sequence>